<dbReference type="Pfam" id="PF14657">
    <property type="entry name" value="Arm-DNA-bind_4"/>
    <property type="match status" value="1"/>
</dbReference>
<dbReference type="EMBL" id="JAWJBA010000001">
    <property type="protein sequence ID" value="MDV2683819.1"/>
    <property type="molecule type" value="Genomic_DNA"/>
</dbReference>
<dbReference type="SUPFAM" id="SSF56349">
    <property type="entry name" value="DNA breaking-rejoining enzymes"/>
    <property type="match status" value="1"/>
</dbReference>
<keyword evidence="10" id="KW-1185">Reference proteome</keyword>
<evidence type="ECO:0000313" key="8">
    <source>
        <dbReference type="EMBL" id="MDV2683753.1"/>
    </source>
</evidence>
<protein>
    <submittedName>
        <fullName evidence="8">Tyrosine-type recombinase/integrase</fullName>
    </submittedName>
</protein>
<evidence type="ECO:0000256" key="1">
    <source>
        <dbReference type="ARBA" id="ARBA00008857"/>
    </source>
</evidence>
<feature type="domain" description="Core-binding (CB)" evidence="7">
    <location>
        <begin position="64"/>
        <end position="147"/>
    </location>
</feature>
<evidence type="ECO:0000259" key="7">
    <source>
        <dbReference type="PROSITE" id="PS51900"/>
    </source>
</evidence>
<dbReference type="InterPro" id="IPR050090">
    <property type="entry name" value="Tyrosine_recombinase_XerCD"/>
</dbReference>
<dbReference type="InterPro" id="IPR028259">
    <property type="entry name" value="AP2-like_int_N"/>
</dbReference>
<dbReference type="Proteomes" id="UP001287282">
    <property type="component" value="Unassembled WGS sequence"/>
</dbReference>
<dbReference type="InterPro" id="IPR013762">
    <property type="entry name" value="Integrase-like_cat_sf"/>
</dbReference>
<dbReference type="InterPro" id="IPR010998">
    <property type="entry name" value="Integrase_recombinase_N"/>
</dbReference>
<dbReference type="PROSITE" id="PS51898">
    <property type="entry name" value="TYR_RECOMBINASE"/>
    <property type="match status" value="1"/>
</dbReference>
<dbReference type="InterPro" id="IPR002104">
    <property type="entry name" value="Integrase_catalytic"/>
</dbReference>
<proteinExistence type="inferred from homology"/>
<dbReference type="Gene3D" id="1.10.150.130">
    <property type="match status" value="1"/>
</dbReference>
<dbReference type="PANTHER" id="PTHR30349">
    <property type="entry name" value="PHAGE INTEGRASE-RELATED"/>
    <property type="match status" value="1"/>
</dbReference>
<keyword evidence="4" id="KW-0233">DNA recombination</keyword>
<name>A0ABU3X775_9BACI</name>
<evidence type="ECO:0000259" key="6">
    <source>
        <dbReference type="PROSITE" id="PS51898"/>
    </source>
</evidence>
<feature type="domain" description="Tyr recombinase" evidence="6">
    <location>
        <begin position="167"/>
        <end position="371"/>
    </location>
</feature>
<evidence type="ECO:0000256" key="3">
    <source>
        <dbReference type="ARBA" id="ARBA00023125"/>
    </source>
</evidence>
<keyword evidence="3 5" id="KW-0238">DNA-binding</keyword>
<dbReference type="InterPro" id="IPR004107">
    <property type="entry name" value="Integrase_SAM-like_N"/>
</dbReference>
<dbReference type="PROSITE" id="PS51900">
    <property type="entry name" value="CB"/>
    <property type="match status" value="1"/>
</dbReference>
<comment type="caution">
    <text evidence="8">The sequence shown here is derived from an EMBL/GenBank/DDBJ whole genome shotgun (WGS) entry which is preliminary data.</text>
</comment>
<dbReference type="InterPro" id="IPR011010">
    <property type="entry name" value="DNA_brk_join_enz"/>
</dbReference>
<evidence type="ECO:0000256" key="4">
    <source>
        <dbReference type="ARBA" id="ARBA00023172"/>
    </source>
</evidence>
<dbReference type="Pfam" id="PF00589">
    <property type="entry name" value="Phage_integrase"/>
    <property type="match status" value="1"/>
</dbReference>
<dbReference type="PANTHER" id="PTHR30349:SF64">
    <property type="entry name" value="PROPHAGE INTEGRASE INTD-RELATED"/>
    <property type="match status" value="1"/>
</dbReference>
<comment type="similarity">
    <text evidence="1">Belongs to the 'phage' integrase family.</text>
</comment>
<evidence type="ECO:0000256" key="2">
    <source>
        <dbReference type="ARBA" id="ARBA00022908"/>
    </source>
</evidence>
<reference evidence="8 10" key="1">
    <citation type="submission" date="2023-10" db="EMBL/GenBank/DDBJ databases">
        <title>Screening of Alkalihalobacillus lindianensis BZ-TG-R113 and Its Alleviation of Salt Stress on Rapeseed Growth.</title>
        <authorList>
            <person name="Zhao B."/>
            <person name="Guo T."/>
        </authorList>
    </citation>
    <scope>NUCLEOTIDE SEQUENCE [LARGE SCALE GENOMIC DNA]</scope>
    <source>
        <strain evidence="8 10">BZ-TG-R113</strain>
    </source>
</reference>
<dbReference type="Gene3D" id="1.10.443.10">
    <property type="entry name" value="Intergrase catalytic core"/>
    <property type="match status" value="1"/>
</dbReference>
<dbReference type="RefSeq" id="WP_317121047.1">
    <property type="nucleotide sequence ID" value="NZ_JAWJBA010000001.1"/>
</dbReference>
<organism evidence="8 10">
    <name type="scientific">Alkalihalophilus lindianensis</name>
    <dbReference type="NCBI Taxonomy" id="1630542"/>
    <lineage>
        <taxon>Bacteria</taxon>
        <taxon>Bacillati</taxon>
        <taxon>Bacillota</taxon>
        <taxon>Bacilli</taxon>
        <taxon>Bacillales</taxon>
        <taxon>Bacillaceae</taxon>
        <taxon>Alkalihalophilus</taxon>
    </lineage>
</organism>
<gene>
    <name evidence="8" type="ORF">RYX56_05110</name>
    <name evidence="9" type="ORF">RYX56_05450</name>
</gene>
<evidence type="ECO:0000313" key="9">
    <source>
        <dbReference type="EMBL" id="MDV2683819.1"/>
    </source>
</evidence>
<accession>A0ABU3X775</accession>
<dbReference type="EMBL" id="JAWJBA010000001">
    <property type="protein sequence ID" value="MDV2683753.1"/>
    <property type="molecule type" value="Genomic_DNA"/>
</dbReference>
<sequence>MSNIKKDKKTNKYYFVLDGGRDVVTGKRKQYRRKGFTSKKQAEIALSKLRVEISESKETGLGNKTFKIYSHDWLKSKKLKLKASTIKNYEEQFHYNITPYLGHFKLEDIDEKVLQHYIMELHQSRGLAPATIRTAFGIVGEIIKTLTKKGVLKSGILEEVSLPRQLKTIKVWEQKQIEEFLNAPQKILNLSRHYIGLVILIKTGMRMGEVLALRWQDIDFENKVILIRQTLTRDSDSNNYYLQDEGKTASAIRMVYIPDSLIKDILTHKELIDKEKEIQGVHYNDNDFVICTREGNMVHPNNFRRSFTTTIKQLNVPKIRLHDLRHSHATYLLSIGVNVKIIQERLGHKNINVTLNTYSHALPAMQLAAIDKFDEAFKG</sequence>
<dbReference type="CDD" id="cd01189">
    <property type="entry name" value="INT_ICEBs1_C_like"/>
    <property type="match status" value="1"/>
</dbReference>
<evidence type="ECO:0000256" key="5">
    <source>
        <dbReference type="PROSITE-ProRule" id="PRU01248"/>
    </source>
</evidence>
<dbReference type="Pfam" id="PF14659">
    <property type="entry name" value="Phage_int_SAM_3"/>
    <property type="match status" value="1"/>
</dbReference>
<keyword evidence="2" id="KW-0229">DNA integration</keyword>
<evidence type="ECO:0000313" key="10">
    <source>
        <dbReference type="Proteomes" id="UP001287282"/>
    </source>
</evidence>
<dbReference type="InterPro" id="IPR044068">
    <property type="entry name" value="CB"/>
</dbReference>